<dbReference type="STRING" id="8364.ENSXETP00000009692"/>
<evidence type="ECO:0000256" key="6">
    <source>
        <dbReference type="ARBA" id="ARBA00022968"/>
    </source>
</evidence>
<evidence type="ECO:0000256" key="13">
    <source>
        <dbReference type="RuleBase" id="RU364016"/>
    </source>
</evidence>
<dbReference type="GO" id="GO:0032580">
    <property type="term" value="C:Golgi cisterna membrane"/>
    <property type="evidence" value="ECO:0007669"/>
    <property type="project" value="UniProtKB-SubCell"/>
</dbReference>
<dbReference type="CTD" id="55790"/>
<dbReference type="Bgee" id="ENSXETG00000004463">
    <property type="expression patterns" value="Expressed in egg cell and 8 other cell types or tissues"/>
</dbReference>
<dbReference type="EC" id="2.4.1.-" evidence="13"/>
<keyword evidence="6 13" id="KW-0735">Signal-anchor</keyword>
<keyword evidence="4 13" id="KW-0812">Transmembrane</keyword>
<dbReference type="InterPro" id="IPR051227">
    <property type="entry name" value="CS_glycosyltransferase"/>
</dbReference>
<evidence type="ECO:0000256" key="10">
    <source>
        <dbReference type="ARBA" id="ARBA00023136"/>
    </source>
</evidence>
<dbReference type="PANTHER" id="PTHR12369:SF19">
    <property type="entry name" value="CHONDROITIN SULFATE N-ACETYLGALACTOSAMINYLTRANSFERASE 1"/>
    <property type="match status" value="1"/>
</dbReference>
<evidence type="ECO:0000256" key="3">
    <source>
        <dbReference type="ARBA" id="ARBA00022679"/>
    </source>
</evidence>
<organism evidence="15">
    <name type="scientific">Xenopus tropicalis</name>
    <name type="common">Western clawed frog</name>
    <name type="synonym">Silurana tropicalis</name>
    <dbReference type="NCBI Taxonomy" id="8364"/>
    <lineage>
        <taxon>Eukaryota</taxon>
        <taxon>Metazoa</taxon>
        <taxon>Chordata</taxon>
        <taxon>Craniata</taxon>
        <taxon>Vertebrata</taxon>
        <taxon>Euteleostomi</taxon>
        <taxon>Amphibia</taxon>
        <taxon>Batrachia</taxon>
        <taxon>Anura</taxon>
        <taxon>Pipoidea</taxon>
        <taxon>Pipidae</taxon>
        <taxon>Xenopodinae</taxon>
        <taxon>Xenopus</taxon>
        <taxon>Silurana</taxon>
    </lineage>
</organism>
<dbReference type="Reactome" id="R-XTR-2022870">
    <property type="pathway name" value="CS-GAG biosynthesis"/>
</dbReference>
<keyword evidence="8 13" id="KW-0333">Golgi apparatus</keyword>
<evidence type="ECO:0000256" key="5">
    <source>
        <dbReference type="ARBA" id="ARBA00022723"/>
    </source>
</evidence>
<dbReference type="SUPFAM" id="SSF53448">
    <property type="entry name" value="Nucleotide-diphospho-sugar transferases"/>
    <property type="match status" value="1"/>
</dbReference>
<evidence type="ECO:0000256" key="1">
    <source>
        <dbReference type="ARBA" id="ARBA00004447"/>
    </source>
</evidence>
<keyword evidence="9 14" id="KW-0175">Coiled coil</keyword>
<dbReference type="AlphaFoldDB" id="F7E1T9"/>
<keyword evidence="5" id="KW-0479">Metal-binding</keyword>
<dbReference type="RefSeq" id="XP_012810512.1">
    <property type="nucleotide sequence ID" value="XM_012955058.3"/>
</dbReference>
<dbReference type="RefSeq" id="XP_031760019.1">
    <property type="nucleotide sequence ID" value="XM_031904159.1"/>
</dbReference>
<keyword evidence="11" id="KW-0325">Glycoprotein</keyword>
<comment type="similarity">
    <text evidence="2 13">Belongs to the chondroitin N-acetylgalactosaminyltransferase family.</text>
</comment>
<feature type="coiled-coil region" evidence="14">
    <location>
        <begin position="63"/>
        <end position="94"/>
    </location>
</feature>
<dbReference type="RefSeq" id="XP_031760011.1">
    <property type="nucleotide sequence ID" value="XM_031904151.1"/>
</dbReference>
<reference evidence="17 18" key="3">
    <citation type="submission" date="2025-04" db="UniProtKB">
        <authorList>
            <consortium name="RefSeq"/>
        </authorList>
    </citation>
    <scope>IDENTIFICATION</scope>
    <source>
        <strain evidence="17 18">Nigerian</strain>
        <tissue evidence="17 18">Liver and blood</tissue>
    </source>
</reference>
<dbReference type="PANTHER" id="PTHR12369">
    <property type="entry name" value="CHONDROITIN SYNTHASE"/>
    <property type="match status" value="1"/>
</dbReference>
<dbReference type="GeneTree" id="ENSGT01050000244968"/>
<dbReference type="Proteomes" id="UP000008143">
    <property type="component" value="Chromosome 1"/>
</dbReference>
<dbReference type="GeneID" id="100497098"/>
<dbReference type="RefSeq" id="XP_002934039.1">
    <property type="nucleotide sequence ID" value="XM_002933993.5"/>
</dbReference>
<comment type="subcellular location">
    <subcellularLocation>
        <location evidence="1 13">Golgi apparatus</location>
        <location evidence="1 13">Golgi stack membrane</location>
        <topology evidence="1 13">Single-pass type II membrane protein</topology>
    </subcellularLocation>
</comment>
<name>F7E1T9_XENTR</name>
<dbReference type="InterPro" id="IPR008428">
    <property type="entry name" value="Chond_GalNAc"/>
</dbReference>
<reference evidence="15" key="1">
    <citation type="journal article" date="2010" name="Science">
        <title>The genome of the Western clawed frog Xenopus tropicalis.</title>
        <authorList>
            <person name="Hellsten U."/>
            <person name="Harland R.M."/>
            <person name="Gilchrist M.J."/>
            <person name="Hendrix D."/>
            <person name="Jurka J."/>
            <person name="Kapitonov V."/>
            <person name="Ovcharenko I."/>
            <person name="Putnam N.H."/>
            <person name="Shu S."/>
            <person name="Taher L."/>
            <person name="Blitz I.L."/>
            <person name="Blumberg B."/>
            <person name="Dichmann D.S."/>
            <person name="Dubchak I."/>
            <person name="Amaya E."/>
            <person name="Detter J.C."/>
            <person name="Fletcher R."/>
            <person name="Gerhard D.S."/>
            <person name="Goodstein D."/>
            <person name="Graves T."/>
            <person name="Grigoriev I.V."/>
            <person name="Grimwood J."/>
            <person name="Kawashima T."/>
            <person name="Lindquist E."/>
            <person name="Lucas S.M."/>
            <person name="Mead P.E."/>
            <person name="Mitros T."/>
            <person name="Ogino H."/>
            <person name="Ohta Y."/>
            <person name="Poliakov A.V."/>
            <person name="Pollet N."/>
            <person name="Robert J."/>
            <person name="Salamov A."/>
            <person name="Sater A.K."/>
            <person name="Schmutz J."/>
            <person name="Terry A."/>
            <person name="Vize P.D."/>
            <person name="Warren W.C."/>
            <person name="Wells D."/>
            <person name="Wills A."/>
            <person name="Wilson R.K."/>
            <person name="Zimmerman L.B."/>
            <person name="Zorn A.M."/>
            <person name="Grainger R."/>
            <person name="Grammer T."/>
            <person name="Khokha M.K."/>
            <person name="Richardson P.M."/>
            <person name="Rokhsar D.S."/>
        </authorList>
    </citation>
    <scope>NUCLEOTIDE SEQUENCE [LARGE SCALE GENOMIC DNA]</scope>
    <source>
        <strain evidence="15">Nigerian</strain>
    </source>
</reference>
<evidence type="ECO:0000256" key="11">
    <source>
        <dbReference type="ARBA" id="ARBA00023180"/>
    </source>
</evidence>
<protein>
    <recommendedName>
        <fullName evidence="13">Hexosyltransferase</fullName>
        <ecNumber evidence="13">2.4.1.-</ecNumber>
    </recommendedName>
</protein>
<evidence type="ECO:0000313" key="16">
    <source>
        <dbReference type="Proteomes" id="UP000008143"/>
    </source>
</evidence>
<dbReference type="InterPro" id="IPR029044">
    <property type="entry name" value="Nucleotide-diphossugar_trans"/>
</dbReference>
<dbReference type="eggNOG" id="KOG3588">
    <property type="taxonomic scope" value="Eukaryota"/>
</dbReference>
<evidence type="ECO:0000313" key="19">
    <source>
        <dbReference type="RefSeq" id="XP_031760011.1"/>
    </source>
</evidence>
<evidence type="ECO:0000313" key="18">
    <source>
        <dbReference type="RefSeq" id="XP_012810512.1"/>
    </source>
</evidence>
<evidence type="ECO:0000313" key="17">
    <source>
        <dbReference type="RefSeq" id="XP_002934039.1"/>
    </source>
</evidence>
<feature type="transmembrane region" description="Helical" evidence="13">
    <location>
        <begin position="12"/>
        <end position="31"/>
    </location>
</feature>
<dbReference type="GO" id="GO:0047237">
    <property type="term" value="F:glucuronylgalactosylproteoglycan 4-beta-N-acetylgalactosaminyltransferase activity"/>
    <property type="evidence" value="ECO:0007669"/>
    <property type="project" value="UniProtKB-EC"/>
</dbReference>
<dbReference type="RefSeq" id="XP_031760023.1">
    <property type="nucleotide sequence ID" value="XM_031904163.1"/>
</dbReference>
<evidence type="ECO:0000256" key="8">
    <source>
        <dbReference type="ARBA" id="ARBA00023034"/>
    </source>
</evidence>
<dbReference type="GO" id="GO:0047238">
    <property type="term" value="F:glucuronosyl-N-acetylgalactosaminyl-proteoglycan 4-beta-N-acetylgalactosaminyltransferase activity"/>
    <property type="evidence" value="ECO:0000318"/>
    <property type="project" value="GO_Central"/>
</dbReference>
<dbReference type="Ensembl" id="ENSXETT00000009692">
    <property type="protein sequence ID" value="ENSXETP00000009692"/>
    <property type="gene ID" value="ENSXETG00000004463"/>
</dbReference>
<dbReference type="OMA" id="IVVYFGE"/>
<accession>F7E1T9</accession>
<dbReference type="HOGENOM" id="CLU_025958_0_1_1"/>
<dbReference type="FunFam" id="3.90.550.10:FF:000059">
    <property type="entry name" value="Hexosyltransferase"/>
    <property type="match status" value="1"/>
</dbReference>
<evidence type="ECO:0000313" key="22">
    <source>
        <dbReference type="Xenbase" id="XB-GENE-976931"/>
    </source>
</evidence>
<proteinExistence type="inferred from homology"/>
<dbReference type="AGR" id="Xenbase:XB-GENE-976931"/>
<dbReference type="Pfam" id="PF05679">
    <property type="entry name" value="CHGN"/>
    <property type="match status" value="1"/>
</dbReference>
<dbReference type="Xenbase" id="XB-GENE-976931">
    <property type="gene designation" value="csgalnact1"/>
</dbReference>
<dbReference type="ExpressionAtlas" id="F7E1T9">
    <property type="expression patterns" value="baseline and differential"/>
</dbReference>
<evidence type="ECO:0000256" key="2">
    <source>
        <dbReference type="ARBA" id="ARBA00009239"/>
    </source>
</evidence>
<keyword evidence="16" id="KW-1185">Reference proteome</keyword>
<evidence type="ECO:0000256" key="7">
    <source>
        <dbReference type="ARBA" id="ARBA00022989"/>
    </source>
</evidence>
<evidence type="ECO:0000256" key="9">
    <source>
        <dbReference type="ARBA" id="ARBA00023054"/>
    </source>
</evidence>
<evidence type="ECO:0000313" key="15">
    <source>
        <dbReference type="Ensembl" id="ENSXETP00000009692"/>
    </source>
</evidence>
<sequence>MLRRGLLSWISRVGILLVCLCCVVSVLYMLACTPRSEDEQLSLTRANSPTGKEGYHAVLQEREEEHRNYITSLKKQIAQLKDELQQRSEQLKTVQGPYSDTVGVAFDHGSPEKAQNDLIDFLHSQVNKAEVHNGVKVPTEYAAIPFDSFTLQKVYQLETGLTRHPEEKPVRKDKRDELAETVDVALDALNSPEEGGISHRKVYTSADFIEGIYRTEKDKGTLYELSFKGEKSQEFKRLVLFRPFGPIMKVKNERLNMANVIVNIIVPLAKRADKFQQFMQNFREVCIHQDGRIHLTVVYFGKEQAHEVRSILENTSKAANFKNFTFIQLNEEFSRGKGLDVGARAWKGSNVLLFFCDVDIYFTAEFLNSCRINTQPGKRVFYPVLFSQYNPSIIYGHHDAIPSIDQQLVIKKDTGFWRDFGFGMTCQYRSDFINIGGFDIDIKGWGGEDVHLYRKYLHSNLIVIRTPVKGLVHLWHEKRCMDELAPEQYKMCMQSKAMNEASHGQLGMLVFRHEIEAHLRKQRNAIKKS</sequence>
<keyword evidence="3 13" id="KW-0808">Transferase</keyword>
<gene>
    <name evidence="15 17 18 19 20 21 22" type="primary">csgalnact1</name>
</gene>
<dbReference type="GO" id="GO:0050650">
    <property type="term" value="P:chondroitin sulfate proteoglycan biosynthetic process"/>
    <property type="evidence" value="ECO:0000318"/>
    <property type="project" value="GO_Central"/>
</dbReference>
<dbReference type="Gene3D" id="3.90.550.10">
    <property type="entry name" value="Spore Coat Polysaccharide Biosynthesis Protein SpsA, Chain A"/>
    <property type="match status" value="1"/>
</dbReference>
<keyword evidence="10 13" id="KW-0472">Membrane</keyword>
<evidence type="ECO:0000256" key="14">
    <source>
        <dbReference type="SAM" id="Coils"/>
    </source>
</evidence>
<evidence type="ECO:0000313" key="20">
    <source>
        <dbReference type="RefSeq" id="XP_031760019.1"/>
    </source>
</evidence>
<dbReference type="OrthoDB" id="431432at2759"/>
<dbReference type="GO" id="GO:0046872">
    <property type="term" value="F:metal ion binding"/>
    <property type="evidence" value="ECO:0007669"/>
    <property type="project" value="UniProtKB-KW"/>
</dbReference>
<keyword evidence="7 13" id="KW-1133">Transmembrane helix</keyword>
<dbReference type="KEGG" id="xtr:100497098"/>
<evidence type="ECO:0000256" key="12">
    <source>
        <dbReference type="ARBA" id="ARBA00052383"/>
    </source>
</evidence>
<evidence type="ECO:0000313" key="21">
    <source>
        <dbReference type="RefSeq" id="XP_031760023.1"/>
    </source>
</evidence>
<comment type="catalytic activity">
    <reaction evidence="12">
        <text>3-O-(beta-D-GlcA-(1-&gt;3)-beta-D-Gal-(1-&gt;3)-beta-D-Gal-(1-&gt;4)-beta-D-Xyl)-L-seryl-[protein] + UDP-N-acetyl-alpha-D-galactosamine = 3-O-(beta-D-GalNAc-(1-&gt;4)-beta-D-GlcA-(1-&gt;3)-beta-D-Gal-(1-&gt;3)-beta-D-Gal-(1-&gt;4)-beta-D-Xyl)-L-seryl-[protein] + UDP + H(+)</text>
        <dbReference type="Rhea" id="RHEA:23464"/>
        <dbReference type="Rhea" id="RHEA-COMP:12573"/>
        <dbReference type="Rhea" id="RHEA-COMP:12575"/>
        <dbReference type="ChEBI" id="CHEBI:15378"/>
        <dbReference type="ChEBI" id="CHEBI:58223"/>
        <dbReference type="ChEBI" id="CHEBI:67138"/>
        <dbReference type="ChEBI" id="CHEBI:132093"/>
        <dbReference type="ChEBI" id="CHEBI:132105"/>
        <dbReference type="EC" id="2.4.1.174"/>
    </reaction>
</comment>
<evidence type="ECO:0000256" key="4">
    <source>
        <dbReference type="ARBA" id="ARBA00022692"/>
    </source>
</evidence>
<reference evidence="15" key="2">
    <citation type="submission" date="2011-06" db="UniProtKB">
        <authorList>
            <consortium name="Ensembl"/>
        </authorList>
    </citation>
    <scope>IDENTIFICATION</scope>
</reference>